<accession>A0AAN6ZMJ9</accession>
<dbReference type="RefSeq" id="XP_062636102.1">
    <property type="nucleotide sequence ID" value="XM_062781101.1"/>
</dbReference>
<name>A0AAN6ZMJ9_9PEZI</name>
<proteinExistence type="predicted"/>
<reference evidence="2" key="2">
    <citation type="submission" date="2023-05" db="EMBL/GenBank/DDBJ databases">
        <authorList>
            <consortium name="Lawrence Berkeley National Laboratory"/>
            <person name="Steindorff A."/>
            <person name="Hensen N."/>
            <person name="Bonometti L."/>
            <person name="Westerberg I."/>
            <person name="Brannstrom I.O."/>
            <person name="Guillou S."/>
            <person name="Cros-Aarteil S."/>
            <person name="Calhoun S."/>
            <person name="Haridas S."/>
            <person name="Kuo A."/>
            <person name="Mondo S."/>
            <person name="Pangilinan J."/>
            <person name="Riley R."/>
            <person name="Labutti K."/>
            <person name="Andreopoulos B."/>
            <person name="Lipzen A."/>
            <person name="Chen C."/>
            <person name="Yanf M."/>
            <person name="Daum C."/>
            <person name="Ng V."/>
            <person name="Clum A."/>
            <person name="Ohm R."/>
            <person name="Martin F."/>
            <person name="Silar P."/>
            <person name="Natvig D."/>
            <person name="Lalanne C."/>
            <person name="Gautier V."/>
            <person name="Ament-Velasquez S.L."/>
            <person name="Kruys A."/>
            <person name="Hutchinson M.I."/>
            <person name="Powell A.J."/>
            <person name="Barry K."/>
            <person name="Miller A.N."/>
            <person name="Grigoriev I.V."/>
            <person name="Debuchy R."/>
            <person name="Gladieux P."/>
            <person name="Thoren M.H."/>
            <person name="Johannesson H."/>
        </authorList>
    </citation>
    <scope>NUCLEOTIDE SEQUENCE</scope>
    <source>
        <strain evidence="2">CBS 141.50</strain>
    </source>
</reference>
<evidence type="ECO:0000313" key="3">
    <source>
        <dbReference type="Proteomes" id="UP001302676"/>
    </source>
</evidence>
<feature type="region of interest" description="Disordered" evidence="1">
    <location>
        <begin position="343"/>
        <end position="435"/>
    </location>
</feature>
<protein>
    <recommendedName>
        <fullName evidence="4">Protein kinase domain-containing protein</fullName>
    </recommendedName>
</protein>
<evidence type="ECO:0008006" key="4">
    <source>
        <dbReference type="Google" id="ProtNLM"/>
    </source>
</evidence>
<reference evidence="2" key="1">
    <citation type="journal article" date="2023" name="Mol. Phylogenet. Evol.">
        <title>Genome-scale phylogeny and comparative genomics of the fungal order Sordariales.</title>
        <authorList>
            <person name="Hensen N."/>
            <person name="Bonometti L."/>
            <person name="Westerberg I."/>
            <person name="Brannstrom I.O."/>
            <person name="Guillou S."/>
            <person name="Cros-Aarteil S."/>
            <person name="Calhoun S."/>
            <person name="Haridas S."/>
            <person name="Kuo A."/>
            <person name="Mondo S."/>
            <person name="Pangilinan J."/>
            <person name="Riley R."/>
            <person name="LaButti K."/>
            <person name="Andreopoulos B."/>
            <person name="Lipzen A."/>
            <person name="Chen C."/>
            <person name="Yan M."/>
            <person name="Daum C."/>
            <person name="Ng V."/>
            <person name="Clum A."/>
            <person name="Steindorff A."/>
            <person name="Ohm R.A."/>
            <person name="Martin F."/>
            <person name="Silar P."/>
            <person name="Natvig D.O."/>
            <person name="Lalanne C."/>
            <person name="Gautier V."/>
            <person name="Ament-Velasquez S.L."/>
            <person name="Kruys A."/>
            <person name="Hutchinson M.I."/>
            <person name="Powell A.J."/>
            <person name="Barry K."/>
            <person name="Miller A.N."/>
            <person name="Grigoriev I.V."/>
            <person name="Debuchy R."/>
            <person name="Gladieux P."/>
            <person name="Hiltunen Thoren M."/>
            <person name="Johannesson H."/>
        </authorList>
    </citation>
    <scope>NUCLEOTIDE SEQUENCE</scope>
    <source>
        <strain evidence="2">CBS 141.50</strain>
    </source>
</reference>
<evidence type="ECO:0000256" key="1">
    <source>
        <dbReference type="SAM" id="MobiDB-lite"/>
    </source>
</evidence>
<dbReference type="AlphaFoldDB" id="A0AAN6ZMJ9"/>
<feature type="compositionally biased region" description="Low complexity" evidence="1">
    <location>
        <begin position="382"/>
        <end position="392"/>
    </location>
</feature>
<comment type="caution">
    <text evidence="2">The sequence shown here is derived from an EMBL/GenBank/DDBJ whole genome shotgun (WGS) entry which is preliminary data.</text>
</comment>
<sequence>MVGPPGCTAAHFKVPRLRRCPFDPEDLVFETRLGGGADGCVRKVRLGKERPFALKMFWDFEPPKTLRYWGVQRECQNAALLQMMETAVEQAVAAQRPVLVIPDPASHDDAKINQAAFCDEGRQHQPQLPTQQSELLATAIGASPESGAAGETPAAMPSVRAITKIPRMKKCYGWLTLLRGLFDGTPSWLRPPCLTFGMKLKRFMQPDQEYPAILYEYAEDGENDPSKVQEALDFFWLAGFSATMSPLARNWKSNVLLDLSDIVPARGFGWKERYYQPRNAEIVLSIGAGLNEEDYGFDGYRPPPEVVARAMALKYRPQGPPPPPPRPSWAVRDRHVVMAERRRIRGLSRMKTPQAVSAEASQPTATIERAKTTEPTGTTELSQSSPSSSTISGLMPNTSPPSPSSSGERFVPSKTRTPFGCPSSGSPGGPEDLTVDQGSMILYRCLSGDEGGISWYDDTPCSSSSDDNENKSEK</sequence>
<evidence type="ECO:0000313" key="2">
    <source>
        <dbReference type="EMBL" id="KAK4142731.1"/>
    </source>
</evidence>
<keyword evidence="3" id="KW-1185">Reference proteome</keyword>
<dbReference type="GeneID" id="87817714"/>
<dbReference type="Proteomes" id="UP001302676">
    <property type="component" value="Unassembled WGS sequence"/>
</dbReference>
<dbReference type="EMBL" id="MU853594">
    <property type="protein sequence ID" value="KAK4142731.1"/>
    <property type="molecule type" value="Genomic_DNA"/>
</dbReference>
<organism evidence="2 3">
    <name type="scientific">Dichotomopilus funicola</name>
    <dbReference type="NCBI Taxonomy" id="1934379"/>
    <lineage>
        <taxon>Eukaryota</taxon>
        <taxon>Fungi</taxon>
        <taxon>Dikarya</taxon>
        <taxon>Ascomycota</taxon>
        <taxon>Pezizomycotina</taxon>
        <taxon>Sordariomycetes</taxon>
        <taxon>Sordariomycetidae</taxon>
        <taxon>Sordariales</taxon>
        <taxon>Chaetomiaceae</taxon>
        <taxon>Dichotomopilus</taxon>
    </lineage>
</organism>
<feature type="region of interest" description="Disordered" evidence="1">
    <location>
        <begin position="452"/>
        <end position="474"/>
    </location>
</feature>
<gene>
    <name evidence="2" type="ORF">C8A04DRAFT_29688</name>
</gene>